<dbReference type="Pfam" id="PF07686">
    <property type="entry name" value="V-set"/>
    <property type="match status" value="1"/>
</dbReference>
<evidence type="ECO:0000256" key="1">
    <source>
        <dbReference type="ARBA" id="ARBA00004479"/>
    </source>
</evidence>
<evidence type="ECO:0000256" key="2">
    <source>
        <dbReference type="ARBA" id="ARBA00007591"/>
    </source>
</evidence>
<dbReference type="InterPro" id="IPR036179">
    <property type="entry name" value="Ig-like_dom_sf"/>
</dbReference>
<proteinExistence type="inferred from homology"/>
<keyword evidence="7" id="KW-1015">Disulfide bond</keyword>
<keyword evidence="4 11" id="KW-0732">Signal</keyword>
<evidence type="ECO:0000256" key="6">
    <source>
        <dbReference type="ARBA" id="ARBA00023136"/>
    </source>
</evidence>
<reference evidence="14" key="2">
    <citation type="submission" date="2025-08" db="UniProtKB">
        <authorList>
            <consortium name="Ensembl"/>
        </authorList>
    </citation>
    <scope>IDENTIFICATION</scope>
</reference>
<organism evidence="14 15">
    <name type="scientific">Pygocentrus nattereri</name>
    <name type="common">Red-bellied piranha</name>
    <dbReference type="NCBI Taxonomy" id="42514"/>
    <lineage>
        <taxon>Eukaryota</taxon>
        <taxon>Metazoa</taxon>
        <taxon>Chordata</taxon>
        <taxon>Craniata</taxon>
        <taxon>Vertebrata</taxon>
        <taxon>Euteleostomi</taxon>
        <taxon>Actinopterygii</taxon>
        <taxon>Neopterygii</taxon>
        <taxon>Teleostei</taxon>
        <taxon>Ostariophysi</taxon>
        <taxon>Characiformes</taxon>
        <taxon>Characoidei</taxon>
        <taxon>Pygocentrus</taxon>
    </lineage>
</organism>
<feature type="transmembrane region" description="Helical" evidence="10">
    <location>
        <begin position="230"/>
        <end position="252"/>
    </location>
</feature>
<comment type="subcellular location">
    <subcellularLocation>
        <location evidence="1">Membrane</location>
        <topology evidence="1">Single-pass type I membrane protein</topology>
    </subcellularLocation>
</comment>
<dbReference type="Gene3D" id="2.60.40.10">
    <property type="entry name" value="Immunoglobulins"/>
    <property type="match status" value="2"/>
</dbReference>
<dbReference type="Pfam" id="PF22705">
    <property type="entry name" value="C2-set_3"/>
    <property type="match status" value="1"/>
</dbReference>
<feature type="domain" description="Ig-like" evidence="13">
    <location>
        <begin position="142"/>
        <end position="216"/>
    </location>
</feature>
<dbReference type="OrthoDB" id="10055806at2759"/>
<dbReference type="Pfam" id="PF00622">
    <property type="entry name" value="SPRY"/>
    <property type="match status" value="1"/>
</dbReference>
<name>A0A3B4DFH2_PYGNA</name>
<evidence type="ECO:0000256" key="5">
    <source>
        <dbReference type="ARBA" id="ARBA00022989"/>
    </source>
</evidence>
<dbReference type="Proteomes" id="UP001501920">
    <property type="component" value="Chromosome 22"/>
</dbReference>
<dbReference type="GO" id="GO:0009897">
    <property type="term" value="C:external side of plasma membrane"/>
    <property type="evidence" value="ECO:0007669"/>
    <property type="project" value="TreeGrafter"/>
</dbReference>
<dbReference type="InterPro" id="IPR001870">
    <property type="entry name" value="B30.2/SPRY"/>
</dbReference>
<reference evidence="14" key="3">
    <citation type="submission" date="2025-09" db="UniProtKB">
        <authorList>
            <consortium name="Ensembl"/>
        </authorList>
    </citation>
    <scope>IDENTIFICATION</scope>
</reference>
<feature type="domain" description="Ig-like" evidence="13">
    <location>
        <begin position="17"/>
        <end position="129"/>
    </location>
</feature>
<keyword evidence="9" id="KW-0393">Immunoglobulin domain</keyword>
<keyword evidence="15" id="KW-1185">Reference proteome</keyword>
<evidence type="ECO:0000256" key="3">
    <source>
        <dbReference type="ARBA" id="ARBA00022692"/>
    </source>
</evidence>
<dbReference type="FunFam" id="2.60.40.10:FF:000142">
    <property type="entry name" value="V-set domain-containing T-cell activation inhibitor 1"/>
    <property type="match status" value="1"/>
</dbReference>
<protein>
    <recommendedName>
        <fullName evidence="16">Ig-like domain-containing protein</fullName>
    </recommendedName>
</protein>
<feature type="chain" id="PRO_5017281173" description="Ig-like domain-containing protein" evidence="11">
    <location>
        <begin position="17"/>
        <end position="457"/>
    </location>
</feature>
<evidence type="ECO:0000256" key="7">
    <source>
        <dbReference type="ARBA" id="ARBA00023157"/>
    </source>
</evidence>
<sequence>MLLICIASLLICSAAASDFSVFSSNASVSERLGSSAVLPCGLSPSLNAELFKVRWHKDDYNSPVLLYDDLKIQENAGDPLYRGRVSLIGDLQKGNLSLKLENLTLADGGEYVCLVKSLTWYESVKVNLTIKELGSSPLFLMAEDGNQVNVTCRSNGWSPKPTLTWRDKGGRELTTSHIYYKTDSKGLVSVSSWLLLSPSESEWISCSVGLSDQEMKEGRVLPRKEIWREAFIATLVLSLFIVIILTALLLLVRKGLFPPRPSHKNTKEEETLPLTGPSEERLMMWRKLRKNKVKLTVDPETCKKPLTMKQDGASVYRGQLSKSDLFQSSSFPPALSKEGFSSGQTYWEVTVDQKENSKKSWCVGVTQKPPTEETLTALCYEEHCGIYPSTDPHTQIPAEGHVTTLGLILDFKHKTLSFINVDKESHLQTFRMNNMENSKYFALISPGMKDSYPVKFS</sequence>
<dbReference type="GO" id="GO:0005102">
    <property type="term" value="F:signaling receptor binding"/>
    <property type="evidence" value="ECO:0007669"/>
    <property type="project" value="TreeGrafter"/>
</dbReference>
<dbReference type="InterPro" id="IPR003877">
    <property type="entry name" value="SPRY_dom"/>
</dbReference>
<evidence type="ECO:0000256" key="11">
    <source>
        <dbReference type="SAM" id="SignalP"/>
    </source>
</evidence>
<keyword evidence="3 10" id="KW-0812">Transmembrane</keyword>
<evidence type="ECO:0000256" key="10">
    <source>
        <dbReference type="SAM" id="Phobius"/>
    </source>
</evidence>
<evidence type="ECO:0008006" key="16">
    <source>
        <dbReference type="Google" id="ProtNLM"/>
    </source>
</evidence>
<dbReference type="GO" id="GO:0050863">
    <property type="term" value="P:regulation of T cell activation"/>
    <property type="evidence" value="ECO:0007669"/>
    <property type="project" value="UniProtKB-ARBA"/>
</dbReference>
<dbReference type="InterPro" id="IPR053896">
    <property type="entry name" value="BTN3A2-like_Ig-C"/>
</dbReference>
<keyword evidence="6 10" id="KW-0472">Membrane</keyword>
<dbReference type="GO" id="GO:1903037">
    <property type="term" value="P:regulation of leukocyte cell-cell adhesion"/>
    <property type="evidence" value="ECO:0007669"/>
    <property type="project" value="UniProtKB-ARBA"/>
</dbReference>
<dbReference type="PROSITE" id="PS50835">
    <property type="entry name" value="IG_LIKE"/>
    <property type="match status" value="2"/>
</dbReference>
<dbReference type="OMA" id="GQTYWEV"/>
<keyword evidence="8" id="KW-0325">Glycoprotein</keyword>
<comment type="similarity">
    <text evidence="2">Belongs to the immunoglobulin superfamily. BTN/MOG family.</text>
</comment>
<dbReference type="InterPro" id="IPR007110">
    <property type="entry name" value="Ig-like_dom"/>
</dbReference>
<evidence type="ECO:0000256" key="8">
    <source>
        <dbReference type="ARBA" id="ARBA00023180"/>
    </source>
</evidence>
<evidence type="ECO:0000256" key="4">
    <source>
        <dbReference type="ARBA" id="ARBA00022729"/>
    </source>
</evidence>
<evidence type="ECO:0000313" key="15">
    <source>
        <dbReference type="Proteomes" id="UP001501920"/>
    </source>
</evidence>
<dbReference type="SUPFAM" id="SSF49899">
    <property type="entry name" value="Concanavalin A-like lectins/glucanases"/>
    <property type="match status" value="1"/>
</dbReference>
<feature type="signal peptide" evidence="11">
    <location>
        <begin position="1"/>
        <end position="16"/>
    </location>
</feature>
<dbReference type="InterPro" id="IPR050504">
    <property type="entry name" value="IgSF_BTN/MOG"/>
</dbReference>
<dbReference type="InterPro" id="IPR003599">
    <property type="entry name" value="Ig_sub"/>
</dbReference>
<dbReference type="PANTHER" id="PTHR24100">
    <property type="entry name" value="BUTYROPHILIN"/>
    <property type="match status" value="1"/>
</dbReference>
<reference evidence="14 15" key="1">
    <citation type="submission" date="2020-10" db="EMBL/GenBank/DDBJ databases">
        <title>Pygocentrus nattereri (red-bellied piranha) genome, fPygNat1, primary haplotype.</title>
        <authorList>
            <person name="Myers G."/>
            <person name="Meyer A."/>
            <person name="Karagic N."/>
            <person name="Pippel M."/>
            <person name="Winkler S."/>
            <person name="Tracey A."/>
            <person name="Wood J."/>
            <person name="Formenti G."/>
            <person name="Howe K."/>
            <person name="Fedrigo O."/>
            <person name="Jarvis E.D."/>
        </authorList>
    </citation>
    <scope>NUCLEOTIDE SEQUENCE [LARGE SCALE GENOMIC DNA]</scope>
</reference>
<evidence type="ECO:0000259" key="13">
    <source>
        <dbReference type="PROSITE" id="PS50835"/>
    </source>
</evidence>
<accession>A0A3B4DFH2</accession>
<dbReference type="Ensembl" id="ENSPNAT00000013366.2">
    <property type="protein sequence ID" value="ENSPNAP00000023152.1"/>
    <property type="gene ID" value="ENSPNAG00000007679.2"/>
</dbReference>
<dbReference type="GeneTree" id="ENSGT01120000271914"/>
<dbReference type="SMART" id="SM00409">
    <property type="entry name" value="IG"/>
    <property type="match status" value="1"/>
</dbReference>
<feature type="domain" description="B30.2/SPRY" evidence="12">
    <location>
        <begin position="275"/>
        <end position="457"/>
    </location>
</feature>
<dbReference type="InterPro" id="IPR013106">
    <property type="entry name" value="Ig_V-set"/>
</dbReference>
<dbReference type="GO" id="GO:0001817">
    <property type="term" value="P:regulation of cytokine production"/>
    <property type="evidence" value="ECO:0007669"/>
    <property type="project" value="TreeGrafter"/>
</dbReference>
<evidence type="ECO:0000259" key="12">
    <source>
        <dbReference type="PROSITE" id="PS50188"/>
    </source>
</evidence>
<dbReference type="SUPFAM" id="SSF48726">
    <property type="entry name" value="Immunoglobulin"/>
    <property type="match status" value="2"/>
</dbReference>
<dbReference type="SMART" id="SM00406">
    <property type="entry name" value="IGv"/>
    <property type="match status" value="1"/>
</dbReference>
<dbReference type="RefSeq" id="XP_017538447.1">
    <property type="nucleotide sequence ID" value="XM_017682958.2"/>
</dbReference>
<evidence type="ECO:0000256" key="9">
    <source>
        <dbReference type="ARBA" id="ARBA00023319"/>
    </source>
</evidence>
<dbReference type="AlphaFoldDB" id="A0A3B4DFH2"/>
<dbReference type="InterPro" id="IPR043136">
    <property type="entry name" value="B30.2/SPRY_sf"/>
</dbReference>
<dbReference type="RefSeq" id="XP_017538448.1">
    <property type="nucleotide sequence ID" value="XM_017682959.2"/>
</dbReference>
<dbReference type="GO" id="GO:0050852">
    <property type="term" value="P:T cell receptor signaling pathway"/>
    <property type="evidence" value="ECO:0007669"/>
    <property type="project" value="TreeGrafter"/>
</dbReference>
<dbReference type="InterPro" id="IPR013320">
    <property type="entry name" value="ConA-like_dom_sf"/>
</dbReference>
<keyword evidence="5 10" id="KW-1133">Transmembrane helix</keyword>
<dbReference type="InterPro" id="IPR013783">
    <property type="entry name" value="Ig-like_fold"/>
</dbReference>
<dbReference type="GeneID" id="108411404"/>
<dbReference type="Gene3D" id="2.60.120.920">
    <property type="match status" value="1"/>
</dbReference>
<dbReference type="STRING" id="42514.ENSPNAP00000023152"/>
<evidence type="ECO:0000313" key="14">
    <source>
        <dbReference type="Ensembl" id="ENSPNAP00000023152.1"/>
    </source>
</evidence>
<dbReference type="PROSITE" id="PS50188">
    <property type="entry name" value="B302_SPRY"/>
    <property type="match status" value="1"/>
</dbReference>